<dbReference type="Gene3D" id="3.90.550.50">
    <property type="match status" value="1"/>
</dbReference>
<name>A0A8J2VXC1_9NEOP</name>
<comment type="caution">
    <text evidence="9">The sequence shown here is derived from an EMBL/GenBank/DDBJ whole genome shotgun (WGS) entry which is preliminary data.</text>
</comment>
<dbReference type="InterPro" id="IPR029044">
    <property type="entry name" value="Nucleotide-diphossugar_trans"/>
</dbReference>
<keyword evidence="10" id="KW-1185">Reference proteome</keyword>
<evidence type="ECO:0000313" key="10">
    <source>
        <dbReference type="Proteomes" id="UP000789524"/>
    </source>
</evidence>
<gene>
    <name evidence="9" type="ORF">DCHRY22_LOCUS15541</name>
</gene>
<evidence type="ECO:0000256" key="4">
    <source>
        <dbReference type="ARBA" id="ARBA00022692"/>
    </source>
</evidence>
<dbReference type="SUPFAM" id="SSF53448">
    <property type="entry name" value="Nucleotide-diphospho-sugar transferases"/>
    <property type="match status" value="1"/>
</dbReference>
<protein>
    <submittedName>
        <fullName evidence="9">(African queen) hypothetical protein</fullName>
    </submittedName>
</protein>
<dbReference type="AlphaFoldDB" id="A0A8J2VXC1"/>
<dbReference type="Proteomes" id="UP000789524">
    <property type="component" value="Unassembled WGS sequence"/>
</dbReference>
<evidence type="ECO:0000256" key="2">
    <source>
        <dbReference type="ARBA" id="ARBA00022676"/>
    </source>
</evidence>
<dbReference type="OrthoDB" id="421979at2759"/>
<keyword evidence="3" id="KW-0808">Transferase</keyword>
<organism evidence="9 10">
    <name type="scientific">Danaus chrysippus</name>
    <name type="common">African queen</name>
    <dbReference type="NCBI Taxonomy" id="151541"/>
    <lineage>
        <taxon>Eukaryota</taxon>
        <taxon>Metazoa</taxon>
        <taxon>Ecdysozoa</taxon>
        <taxon>Arthropoda</taxon>
        <taxon>Hexapoda</taxon>
        <taxon>Insecta</taxon>
        <taxon>Pterygota</taxon>
        <taxon>Neoptera</taxon>
        <taxon>Endopterygota</taxon>
        <taxon>Lepidoptera</taxon>
        <taxon>Glossata</taxon>
        <taxon>Ditrysia</taxon>
        <taxon>Papilionoidea</taxon>
        <taxon>Nymphalidae</taxon>
        <taxon>Danainae</taxon>
        <taxon>Danaini</taxon>
        <taxon>Danaina</taxon>
        <taxon>Danaus</taxon>
        <taxon>Anosia</taxon>
    </lineage>
</organism>
<evidence type="ECO:0000256" key="7">
    <source>
        <dbReference type="ARBA" id="ARBA00023136"/>
    </source>
</evidence>
<proteinExistence type="predicted"/>
<dbReference type="EMBL" id="CAKASE010000083">
    <property type="protein sequence ID" value="CAG9585048.1"/>
    <property type="molecule type" value="Genomic_DNA"/>
</dbReference>
<comment type="subcellular location">
    <subcellularLocation>
        <location evidence="1">Membrane</location>
        <topology evidence="1">Single-pass type II membrane protein</topology>
    </subcellularLocation>
</comment>
<dbReference type="Pfam" id="PF02434">
    <property type="entry name" value="Fringe"/>
    <property type="match status" value="1"/>
</dbReference>
<reference evidence="9" key="1">
    <citation type="submission" date="2021-09" db="EMBL/GenBank/DDBJ databases">
        <authorList>
            <person name="Martin H S."/>
        </authorList>
    </citation>
    <scope>NUCLEOTIDE SEQUENCE</scope>
</reference>
<evidence type="ECO:0000256" key="1">
    <source>
        <dbReference type="ARBA" id="ARBA00004606"/>
    </source>
</evidence>
<evidence type="ECO:0000256" key="6">
    <source>
        <dbReference type="ARBA" id="ARBA00022989"/>
    </source>
</evidence>
<keyword evidence="7" id="KW-0472">Membrane</keyword>
<keyword evidence="6" id="KW-1133">Transmembrane helix</keyword>
<keyword evidence="4" id="KW-0812">Transmembrane</keyword>
<keyword evidence="5" id="KW-0735">Signal-anchor</keyword>
<dbReference type="InterPro" id="IPR003378">
    <property type="entry name" value="Fringe-like_glycosylTrfase"/>
</dbReference>
<evidence type="ECO:0000259" key="8">
    <source>
        <dbReference type="Pfam" id="PF02434"/>
    </source>
</evidence>
<evidence type="ECO:0000256" key="5">
    <source>
        <dbReference type="ARBA" id="ARBA00022968"/>
    </source>
</evidence>
<feature type="domain" description="Fringe-like glycosyltransferase" evidence="8">
    <location>
        <begin position="15"/>
        <end position="140"/>
    </location>
</feature>
<evidence type="ECO:0000313" key="9">
    <source>
        <dbReference type="EMBL" id="CAG9585048.1"/>
    </source>
</evidence>
<accession>A0A8J2VXC1</accession>
<sequence>MTILKQAVKIVEQLPKVKWIFLADDDTILGVQRLREILTCYRGGYDITVIAERYGYGYGKKNLRRKSIVESNHSYIPSSQGIRTPRGRWHCPLYRRGSRSVFMPMFMPWTQPDDMALGACAARRNITITHSPLFHQARPPGLSPGGRVLARGPPRVLPPPVRSTGTGLQYLVPER</sequence>
<dbReference type="GO" id="GO:0016757">
    <property type="term" value="F:glycosyltransferase activity"/>
    <property type="evidence" value="ECO:0007669"/>
    <property type="project" value="UniProtKB-KW"/>
</dbReference>
<keyword evidence="2" id="KW-0328">Glycosyltransferase</keyword>
<dbReference type="GO" id="GO:0016020">
    <property type="term" value="C:membrane"/>
    <property type="evidence" value="ECO:0007669"/>
    <property type="project" value="UniProtKB-SubCell"/>
</dbReference>
<evidence type="ECO:0000256" key="3">
    <source>
        <dbReference type="ARBA" id="ARBA00022679"/>
    </source>
</evidence>